<protein>
    <submittedName>
        <fullName evidence="8">Trihelix transcription factor GT-3b</fullName>
    </submittedName>
</protein>
<evidence type="ECO:0000259" key="7">
    <source>
        <dbReference type="PROSITE" id="PS50090"/>
    </source>
</evidence>
<dbReference type="FunFam" id="1.10.10.60:FF:000032">
    <property type="entry name" value="Zinc finger and SCAN domain-containing 20"/>
    <property type="match status" value="1"/>
</dbReference>
<evidence type="ECO:0000313" key="8">
    <source>
        <dbReference type="EMBL" id="KAK4432276.1"/>
    </source>
</evidence>
<keyword evidence="5" id="KW-0539">Nucleus</keyword>
<dbReference type="Pfam" id="PF13837">
    <property type="entry name" value="Myb_DNA-bind_4"/>
    <property type="match status" value="1"/>
</dbReference>
<evidence type="ECO:0000256" key="2">
    <source>
        <dbReference type="ARBA" id="ARBA00023015"/>
    </source>
</evidence>
<dbReference type="InterPro" id="IPR044822">
    <property type="entry name" value="Myb_DNA-bind_4"/>
</dbReference>
<name>A0AAE2CRW3_9LAMI</name>
<evidence type="ECO:0000256" key="3">
    <source>
        <dbReference type="ARBA" id="ARBA00023125"/>
    </source>
</evidence>
<keyword evidence="2" id="KW-0805">Transcription regulation</keyword>
<dbReference type="InterPro" id="IPR001005">
    <property type="entry name" value="SANT/Myb"/>
</dbReference>
<dbReference type="CDD" id="cd12203">
    <property type="entry name" value="GT1"/>
    <property type="match status" value="1"/>
</dbReference>
<keyword evidence="9" id="KW-1185">Reference proteome</keyword>
<dbReference type="Gene3D" id="1.10.10.60">
    <property type="entry name" value="Homeodomain-like"/>
    <property type="match status" value="1"/>
</dbReference>
<dbReference type="GO" id="GO:0003677">
    <property type="term" value="F:DNA binding"/>
    <property type="evidence" value="ECO:0007669"/>
    <property type="project" value="UniProtKB-KW"/>
</dbReference>
<dbReference type="PROSITE" id="PS50090">
    <property type="entry name" value="MYB_LIKE"/>
    <property type="match status" value="1"/>
</dbReference>
<dbReference type="Proteomes" id="UP001293254">
    <property type="component" value="Unassembled WGS sequence"/>
</dbReference>
<reference evidence="8" key="2">
    <citation type="journal article" date="2024" name="Plant">
        <title>Genomic evolution and insights into agronomic trait innovations of Sesamum species.</title>
        <authorList>
            <person name="Miao H."/>
            <person name="Wang L."/>
            <person name="Qu L."/>
            <person name="Liu H."/>
            <person name="Sun Y."/>
            <person name="Le M."/>
            <person name="Wang Q."/>
            <person name="Wei S."/>
            <person name="Zheng Y."/>
            <person name="Lin W."/>
            <person name="Duan Y."/>
            <person name="Cao H."/>
            <person name="Xiong S."/>
            <person name="Wang X."/>
            <person name="Wei L."/>
            <person name="Li C."/>
            <person name="Ma Q."/>
            <person name="Ju M."/>
            <person name="Zhao R."/>
            <person name="Li G."/>
            <person name="Mu C."/>
            <person name="Tian Q."/>
            <person name="Mei H."/>
            <person name="Zhang T."/>
            <person name="Gao T."/>
            <person name="Zhang H."/>
        </authorList>
    </citation>
    <scope>NUCLEOTIDE SEQUENCE</scope>
    <source>
        <strain evidence="8">3651</strain>
    </source>
</reference>
<evidence type="ECO:0000256" key="6">
    <source>
        <dbReference type="SAM" id="MobiDB-lite"/>
    </source>
</evidence>
<comment type="caution">
    <text evidence="8">The sequence shown here is derived from an EMBL/GenBank/DDBJ whole genome shotgun (WGS) entry which is preliminary data.</text>
</comment>
<dbReference type="GO" id="GO:0006355">
    <property type="term" value="P:regulation of DNA-templated transcription"/>
    <property type="evidence" value="ECO:0007669"/>
    <property type="project" value="UniProtKB-ARBA"/>
</dbReference>
<dbReference type="PANTHER" id="PTHR21654:SF66">
    <property type="entry name" value="TRIHELIX TRANSCRIPTION FACTOR GT-3B"/>
    <property type="match status" value="1"/>
</dbReference>
<comment type="subcellular location">
    <subcellularLocation>
        <location evidence="1">Nucleus</location>
    </subcellularLocation>
</comment>
<reference evidence="8" key="1">
    <citation type="submission" date="2020-06" db="EMBL/GenBank/DDBJ databases">
        <authorList>
            <person name="Li T."/>
            <person name="Hu X."/>
            <person name="Zhang T."/>
            <person name="Song X."/>
            <person name="Zhang H."/>
            <person name="Dai N."/>
            <person name="Sheng W."/>
            <person name="Hou X."/>
            <person name="Wei L."/>
        </authorList>
    </citation>
    <scope>NUCLEOTIDE SEQUENCE</scope>
    <source>
        <strain evidence="8">3651</strain>
        <tissue evidence="8">Leaf</tissue>
    </source>
</reference>
<accession>A0AAE2CRW3</accession>
<keyword evidence="3" id="KW-0238">DNA-binding</keyword>
<evidence type="ECO:0000256" key="5">
    <source>
        <dbReference type="ARBA" id="ARBA00023242"/>
    </source>
</evidence>
<organism evidence="8 9">
    <name type="scientific">Sesamum alatum</name>
    <dbReference type="NCBI Taxonomy" id="300844"/>
    <lineage>
        <taxon>Eukaryota</taxon>
        <taxon>Viridiplantae</taxon>
        <taxon>Streptophyta</taxon>
        <taxon>Embryophyta</taxon>
        <taxon>Tracheophyta</taxon>
        <taxon>Spermatophyta</taxon>
        <taxon>Magnoliopsida</taxon>
        <taxon>eudicotyledons</taxon>
        <taxon>Gunneridae</taxon>
        <taxon>Pentapetalae</taxon>
        <taxon>asterids</taxon>
        <taxon>lamiids</taxon>
        <taxon>Lamiales</taxon>
        <taxon>Pedaliaceae</taxon>
        <taxon>Sesamum</taxon>
    </lineage>
</organism>
<dbReference type="AlphaFoldDB" id="A0AAE2CRW3"/>
<gene>
    <name evidence="8" type="ORF">Salat_0989700</name>
</gene>
<feature type="region of interest" description="Disordered" evidence="6">
    <location>
        <begin position="144"/>
        <end position="192"/>
    </location>
</feature>
<evidence type="ECO:0000313" key="9">
    <source>
        <dbReference type="Proteomes" id="UP001293254"/>
    </source>
</evidence>
<dbReference type="PANTHER" id="PTHR21654">
    <property type="entry name" value="FI21293P1"/>
    <property type="match status" value="1"/>
</dbReference>
<dbReference type="GO" id="GO:0005634">
    <property type="term" value="C:nucleus"/>
    <property type="evidence" value="ECO:0007669"/>
    <property type="project" value="UniProtKB-SubCell"/>
</dbReference>
<keyword evidence="4" id="KW-0804">Transcription</keyword>
<feature type="domain" description="Myb-like" evidence="7">
    <location>
        <begin position="40"/>
        <end position="96"/>
    </location>
</feature>
<proteinExistence type="predicted"/>
<evidence type="ECO:0000256" key="4">
    <source>
        <dbReference type="ARBA" id="ARBA00023163"/>
    </source>
</evidence>
<dbReference type="EMBL" id="JACGWO010000003">
    <property type="protein sequence ID" value="KAK4432276.1"/>
    <property type="molecule type" value="Genomic_DNA"/>
</dbReference>
<evidence type="ECO:0000256" key="1">
    <source>
        <dbReference type="ARBA" id="ARBA00004123"/>
    </source>
</evidence>
<sequence length="287" mass="33523">MDQHHHHRQGHDNYSQLHHPSYAAGVSIDSGGGSDRFPQWSIQETRDFLIIRAELDPTFMDTKRNKLLWELVSTRMKQKGYNRSPGQCKCKWKNLVTRYKGCETMEAEEMRQQFPFYNEMQAIFTARMQRILWLEAEGGGAATTSKNKKALLPFSSDEEDDESEGEKGGGGVKKKRKLKVTTAGGGSSSKNSILNGIRGIMEKFMKQQMEMEMQWMKAYEEREEERRGKEMEWRERIEALEKERMMMETRWREREEQRKGREEARAQTRDALITALLNKLTTQANVN</sequence>